<dbReference type="InterPro" id="IPR019615">
    <property type="entry name" value="DUF2487"/>
</dbReference>
<organism evidence="1 2">
    <name type="scientific">Oceanobacillus arenosus</name>
    <dbReference type="NCBI Taxonomy" id="1229153"/>
    <lineage>
        <taxon>Bacteria</taxon>
        <taxon>Bacillati</taxon>
        <taxon>Bacillota</taxon>
        <taxon>Bacilli</taxon>
        <taxon>Bacillales</taxon>
        <taxon>Bacillaceae</taxon>
        <taxon>Oceanobacillus</taxon>
    </lineage>
</organism>
<gene>
    <name evidence="1" type="ORF">CWR48_08415</name>
</gene>
<keyword evidence="2" id="KW-1185">Reference proteome</keyword>
<proteinExistence type="predicted"/>
<evidence type="ECO:0000313" key="1">
    <source>
        <dbReference type="EMBL" id="RDW19063.1"/>
    </source>
</evidence>
<dbReference type="OrthoDB" id="2678750at2"/>
<protein>
    <submittedName>
        <fullName evidence="1">DUF2487 domain-containing protein</fullName>
    </submittedName>
</protein>
<dbReference type="RefSeq" id="WP_115772800.1">
    <property type="nucleotide sequence ID" value="NZ_PIOC01000014.1"/>
</dbReference>
<dbReference type="EMBL" id="PIOC01000014">
    <property type="protein sequence ID" value="RDW19063.1"/>
    <property type="molecule type" value="Genomic_DNA"/>
</dbReference>
<reference evidence="2" key="1">
    <citation type="submission" date="2017-11" db="EMBL/GenBank/DDBJ databases">
        <authorList>
            <person name="Zhu W."/>
        </authorList>
    </citation>
    <scope>NUCLEOTIDE SEQUENCE [LARGE SCALE GENOMIC DNA]</scope>
    <source>
        <strain evidence="2">CAU 1183</strain>
    </source>
</reference>
<dbReference type="Proteomes" id="UP000257143">
    <property type="component" value="Unassembled WGS sequence"/>
</dbReference>
<name>A0A3D8PSH0_9BACI</name>
<comment type="caution">
    <text evidence="1">The sequence shown here is derived from an EMBL/GenBank/DDBJ whole genome shotgun (WGS) entry which is preliminary data.</text>
</comment>
<sequence length="148" mass="17435">MKWRSSDLKQYQNAKEYIDTVIIPIIPFQIDLEMLAFQSEVLTIFANEIEKELAGRVMLMPTYSYLKTVDPQSEINRINAWIANIKEQPFTNVFLLTFDANWKKNEKEVHGHLLWLPSVKSGNLQSNEMKAMIRDQTNQIIELIQVYW</sequence>
<dbReference type="AlphaFoldDB" id="A0A3D8PSH0"/>
<dbReference type="Pfam" id="PF10673">
    <property type="entry name" value="DUF2487"/>
    <property type="match status" value="1"/>
</dbReference>
<evidence type="ECO:0000313" key="2">
    <source>
        <dbReference type="Proteomes" id="UP000257143"/>
    </source>
</evidence>
<accession>A0A3D8PSH0</accession>